<comment type="caution">
    <text evidence="2">The sequence shown here is derived from an EMBL/GenBank/DDBJ whole genome shotgun (WGS) entry which is preliminary data.</text>
</comment>
<feature type="chain" id="PRO_5046541802" description="DUF3575 domain-containing protein" evidence="1">
    <location>
        <begin position="20"/>
        <end position="203"/>
    </location>
</feature>
<dbReference type="EMBL" id="JACYTQ010000005">
    <property type="protein sequence ID" value="MBD8489956.1"/>
    <property type="molecule type" value="Genomic_DNA"/>
</dbReference>
<proteinExistence type="predicted"/>
<organism evidence="2 3">
    <name type="scientific">Echinicola arenosa</name>
    <dbReference type="NCBI Taxonomy" id="2774144"/>
    <lineage>
        <taxon>Bacteria</taxon>
        <taxon>Pseudomonadati</taxon>
        <taxon>Bacteroidota</taxon>
        <taxon>Cytophagia</taxon>
        <taxon>Cytophagales</taxon>
        <taxon>Cyclobacteriaceae</taxon>
        <taxon>Echinicola</taxon>
    </lineage>
</organism>
<keyword evidence="3" id="KW-1185">Reference proteome</keyword>
<evidence type="ECO:0000256" key="1">
    <source>
        <dbReference type="SAM" id="SignalP"/>
    </source>
</evidence>
<keyword evidence="1" id="KW-0732">Signal</keyword>
<dbReference type="RefSeq" id="WP_192010843.1">
    <property type="nucleotide sequence ID" value="NZ_JACYTQ010000005.1"/>
</dbReference>
<dbReference type="Proteomes" id="UP000647133">
    <property type="component" value="Unassembled WGS sequence"/>
</dbReference>
<reference evidence="2 3" key="1">
    <citation type="submission" date="2020-09" db="EMBL/GenBank/DDBJ databases">
        <title>Echinicola sp. CAU 1574 isolated from sand of Sido Beach.</title>
        <authorList>
            <person name="Kim W."/>
        </authorList>
    </citation>
    <scope>NUCLEOTIDE SEQUENCE [LARGE SCALE GENOMIC DNA]</scope>
    <source>
        <strain evidence="2 3">CAU 1574</strain>
    </source>
</reference>
<name>A0ABR9AMC9_9BACT</name>
<evidence type="ECO:0008006" key="4">
    <source>
        <dbReference type="Google" id="ProtNLM"/>
    </source>
</evidence>
<evidence type="ECO:0000313" key="3">
    <source>
        <dbReference type="Proteomes" id="UP000647133"/>
    </source>
</evidence>
<feature type="signal peptide" evidence="1">
    <location>
        <begin position="1"/>
        <end position="19"/>
    </location>
</feature>
<evidence type="ECO:0000313" key="2">
    <source>
        <dbReference type="EMBL" id="MBD8489956.1"/>
    </source>
</evidence>
<protein>
    <recommendedName>
        <fullName evidence="4">DUF3575 domain-containing protein</fullName>
    </recommendedName>
</protein>
<accession>A0ABR9AMC9</accession>
<sequence length="203" mass="23372">MKRVFFILLYLVSTQSLYAQFFDNNFIYYSGEIYGGNYLGGEIALNWIYKEKHAFKFGWVANAKTPENRPEDYKIGLIDALMLGTTKPYDLMETYQVGYGRIVPINPSGTIRANLSIGLAYSKIEKPTNWEKVQDNFLVQNYTWEYERENHMSIVVSPKIEIPFSRYFGFTVGPILVINKQGTFVGIGAGTMMGLLRREKKRP</sequence>
<gene>
    <name evidence="2" type="ORF">IFO69_14460</name>
</gene>